<accession>A0A8R1ETI3</accession>
<reference evidence="1" key="2">
    <citation type="submission" date="2022-06" db="UniProtKB">
        <authorList>
            <consortium name="EnsemblMetazoa"/>
        </authorList>
    </citation>
    <scope>IDENTIFICATION</scope>
    <source>
        <strain evidence="1">DF5081</strain>
    </source>
</reference>
<reference evidence="2" key="1">
    <citation type="submission" date="2010-08" db="EMBL/GenBank/DDBJ databases">
        <authorList>
            <consortium name="Caenorhabditis japonica Sequencing Consortium"/>
            <person name="Wilson R.K."/>
        </authorList>
    </citation>
    <scope>NUCLEOTIDE SEQUENCE [LARGE SCALE GENOMIC DNA]</scope>
    <source>
        <strain evidence="2">DF5081</strain>
    </source>
</reference>
<dbReference type="AlphaFoldDB" id="A0A8R1ETI3"/>
<evidence type="ECO:0000313" key="1">
    <source>
        <dbReference type="EnsemblMetazoa" id="CJA41676.1"/>
    </source>
</evidence>
<keyword evidence="2" id="KW-1185">Reference proteome</keyword>
<name>A0A8R1ETI3_CAEJA</name>
<protein>
    <submittedName>
        <fullName evidence="1">Uncharacterized protein</fullName>
    </submittedName>
</protein>
<sequence>MVTMEMKSRRTDQNVMNPRMPTLMETMLKETQRLATGSGMRISETMTTANPAQAIEDSVPGRTALYCSANWK</sequence>
<organism evidence="1 2">
    <name type="scientific">Caenorhabditis japonica</name>
    <dbReference type="NCBI Taxonomy" id="281687"/>
    <lineage>
        <taxon>Eukaryota</taxon>
        <taxon>Metazoa</taxon>
        <taxon>Ecdysozoa</taxon>
        <taxon>Nematoda</taxon>
        <taxon>Chromadorea</taxon>
        <taxon>Rhabditida</taxon>
        <taxon>Rhabditina</taxon>
        <taxon>Rhabditomorpha</taxon>
        <taxon>Rhabditoidea</taxon>
        <taxon>Rhabditidae</taxon>
        <taxon>Peloderinae</taxon>
        <taxon>Caenorhabditis</taxon>
    </lineage>
</organism>
<evidence type="ECO:0000313" key="2">
    <source>
        <dbReference type="Proteomes" id="UP000005237"/>
    </source>
</evidence>
<dbReference type="Proteomes" id="UP000005237">
    <property type="component" value="Unassembled WGS sequence"/>
</dbReference>
<proteinExistence type="predicted"/>
<dbReference type="EnsemblMetazoa" id="CJA41676.1">
    <property type="protein sequence ID" value="CJA41676.1"/>
    <property type="gene ID" value="WBGene00217524"/>
</dbReference>